<dbReference type="EMBL" id="JAAAWN010000029">
    <property type="protein sequence ID" value="NDV92820.1"/>
    <property type="molecule type" value="Genomic_DNA"/>
</dbReference>
<dbReference type="AlphaFoldDB" id="A0A7X5RMS3"/>
<dbReference type="Proteomes" id="UP000470213">
    <property type="component" value="Unassembled WGS sequence"/>
</dbReference>
<gene>
    <name evidence="6" type="ORF">GTH32_16745</name>
</gene>
<dbReference type="Pfam" id="PF00440">
    <property type="entry name" value="TetR_N"/>
    <property type="match status" value="1"/>
</dbReference>
<dbReference type="PRINTS" id="PR00455">
    <property type="entry name" value="HTHTETR"/>
</dbReference>
<dbReference type="PANTHER" id="PTHR30055">
    <property type="entry name" value="HTH-TYPE TRANSCRIPTIONAL REGULATOR RUTR"/>
    <property type="match status" value="1"/>
</dbReference>
<dbReference type="GO" id="GO:0003700">
    <property type="term" value="F:DNA-binding transcription factor activity"/>
    <property type="evidence" value="ECO:0007669"/>
    <property type="project" value="TreeGrafter"/>
</dbReference>
<dbReference type="InterPro" id="IPR009057">
    <property type="entry name" value="Homeodomain-like_sf"/>
</dbReference>
<keyword evidence="2 4" id="KW-0238">DNA-binding</keyword>
<dbReference type="GO" id="GO:0000976">
    <property type="term" value="F:transcription cis-regulatory region binding"/>
    <property type="evidence" value="ECO:0007669"/>
    <property type="project" value="TreeGrafter"/>
</dbReference>
<evidence type="ECO:0000313" key="6">
    <source>
        <dbReference type="EMBL" id="NDV92820.1"/>
    </source>
</evidence>
<dbReference type="PROSITE" id="PS50977">
    <property type="entry name" value="HTH_TETR_2"/>
    <property type="match status" value="1"/>
</dbReference>
<sequence length="193" mass="21335">MKKDTRQKILSAASALFLKGGTNALSVRAIADGAGMSTIGIYSHFKGKQGILDALYIEGFELVEQAMKAAQGGTASERVINACERILAFSESNAAHYHLIFASNLKDYTPSDEAIEAGKKAFITLTKLTAALIKKDLLIEQKQDLAMQIWALNHGYISLNQHEISKRIEWNNWKDRALRAIQLHVNALEASYE</sequence>
<comment type="caution">
    <text evidence="6">The sequence shown here is derived from an EMBL/GenBank/DDBJ whole genome shotgun (WGS) entry which is preliminary data.</text>
</comment>
<dbReference type="InterPro" id="IPR050109">
    <property type="entry name" value="HTH-type_TetR-like_transc_reg"/>
</dbReference>
<keyword evidence="3" id="KW-0804">Transcription</keyword>
<proteinExistence type="predicted"/>
<dbReference type="InterPro" id="IPR025996">
    <property type="entry name" value="MT1864/Rv1816-like_C"/>
</dbReference>
<feature type="DNA-binding region" description="H-T-H motif" evidence="4">
    <location>
        <begin position="26"/>
        <end position="45"/>
    </location>
</feature>
<evidence type="ECO:0000256" key="3">
    <source>
        <dbReference type="ARBA" id="ARBA00023163"/>
    </source>
</evidence>
<evidence type="ECO:0000256" key="1">
    <source>
        <dbReference type="ARBA" id="ARBA00023015"/>
    </source>
</evidence>
<reference evidence="6 7" key="1">
    <citation type="submission" date="2020-01" db="EMBL/GenBank/DDBJ databases">
        <authorList>
            <person name="Chen J."/>
            <person name="Zhu S."/>
            <person name="Yang J."/>
        </authorList>
    </citation>
    <scope>NUCLEOTIDE SEQUENCE [LARGE SCALE GENOMIC DNA]</scope>
    <source>
        <strain evidence="6 7">345S023</strain>
    </source>
</reference>
<dbReference type="PANTHER" id="PTHR30055:SF220">
    <property type="entry name" value="TETR-FAMILY REGULATORY PROTEIN"/>
    <property type="match status" value="1"/>
</dbReference>
<evidence type="ECO:0000259" key="5">
    <source>
        <dbReference type="PROSITE" id="PS50977"/>
    </source>
</evidence>
<organism evidence="6 7">
    <name type="scientific">Alteromonas profundi</name>
    <dbReference type="NCBI Taxonomy" id="2696062"/>
    <lineage>
        <taxon>Bacteria</taxon>
        <taxon>Pseudomonadati</taxon>
        <taxon>Pseudomonadota</taxon>
        <taxon>Gammaproteobacteria</taxon>
        <taxon>Alteromonadales</taxon>
        <taxon>Alteromonadaceae</taxon>
        <taxon>Alteromonas/Salinimonas group</taxon>
        <taxon>Alteromonas</taxon>
    </lineage>
</organism>
<keyword evidence="7" id="KW-1185">Reference proteome</keyword>
<dbReference type="Pfam" id="PF13305">
    <property type="entry name" value="TetR_C_33"/>
    <property type="match status" value="1"/>
</dbReference>
<dbReference type="SUPFAM" id="SSF48498">
    <property type="entry name" value="Tetracyclin repressor-like, C-terminal domain"/>
    <property type="match status" value="1"/>
</dbReference>
<dbReference type="InterPro" id="IPR001647">
    <property type="entry name" value="HTH_TetR"/>
</dbReference>
<dbReference type="InterPro" id="IPR036271">
    <property type="entry name" value="Tet_transcr_reg_TetR-rel_C_sf"/>
</dbReference>
<evidence type="ECO:0000313" key="7">
    <source>
        <dbReference type="Proteomes" id="UP000470213"/>
    </source>
</evidence>
<protein>
    <submittedName>
        <fullName evidence="6">TetR family transcriptional regulator</fullName>
    </submittedName>
</protein>
<dbReference type="Gene3D" id="1.10.357.10">
    <property type="entry name" value="Tetracycline Repressor, domain 2"/>
    <property type="match status" value="1"/>
</dbReference>
<keyword evidence="1" id="KW-0805">Transcription regulation</keyword>
<feature type="domain" description="HTH tetR-type" evidence="5">
    <location>
        <begin position="3"/>
        <end position="63"/>
    </location>
</feature>
<accession>A0A7X5RMS3</accession>
<evidence type="ECO:0000256" key="4">
    <source>
        <dbReference type="PROSITE-ProRule" id="PRU00335"/>
    </source>
</evidence>
<name>A0A7X5RMS3_9ALTE</name>
<dbReference type="SUPFAM" id="SSF46689">
    <property type="entry name" value="Homeodomain-like"/>
    <property type="match status" value="1"/>
</dbReference>
<evidence type="ECO:0000256" key="2">
    <source>
        <dbReference type="ARBA" id="ARBA00023125"/>
    </source>
</evidence>